<name>A0AAV7QYL7_PLEWA</name>
<proteinExistence type="predicted"/>
<dbReference type="Proteomes" id="UP001066276">
    <property type="component" value="Chromosome 6"/>
</dbReference>
<gene>
    <name evidence="1" type="ORF">NDU88_010810</name>
</gene>
<evidence type="ECO:0008006" key="3">
    <source>
        <dbReference type="Google" id="ProtNLM"/>
    </source>
</evidence>
<comment type="caution">
    <text evidence="1">The sequence shown here is derived from an EMBL/GenBank/DDBJ whole genome shotgun (WGS) entry which is preliminary data.</text>
</comment>
<organism evidence="1 2">
    <name type="scientific">Pleurodeles waltl</name>
    <name type="common">Iberian ribbed newt</name>
    <dbReference type="NCBI Taxonomy" id="8319"/>
    <lineage>
        <taxon>Eukaryota</taxon>
        <taxon>Metazoa</taxon>
        <taxon>Chordata</taxon>
        <taxon>Craniata</taxon>
        <taxon>Vertebrata</taxon>
        <taxon>Euteleostomi</taxon>
        <taxon>Amphibia</taxon>
        <taxon>Batrachia</taxon>
        <taxon>Caudata</taxon>
        <taxon>Salamandroidea</taxon>
        <taxon>Salamandridae</taxon>
        <taxon>Pleurodelinae</taxon>
        <taxon>Pleurodeles</taxon>
    </lineage>
</organism>
<reference evidence="1" key="1">
    <citation type="journal article" date="2022" name="bioRxiv">
        <title>Sequencing and chromosome-scale assembly of the giantPleurodeles waltlgenome.</title>
        <authorList>
            <person name="Brown T."/>
            <person name="Elewa A."/>
            <person name="Iarovenko S."/>
            <person name="Subramanian E."/>
            <person name="Araus A.J."/>
            <person name="Petzold A."/>
            <person name="Susuki M."/>
            <person name="Suzuki K.-i.T."/>
            <person name="Hayashi T."/>
            <person name="Toyoda A."/>
            <person name="Oliveira C."/>
            <person name="Osipova E."/>
            <person name="Leigh N.D."/>
            <person name="Simon A."/>
            <person name="Yun M.H."/>
        </authorList>
    </citation>
    <scope>NUCLEOTIDE SEQUENCE</scope>
    <source>
        <strain evidence="1">20211129_DDA</strain>
        <tissue evidence="1">Liver</tissue>
    </source>
</reference>
<protein>
    <recommendedName>
        <fullName evidence="3">BH3-interacting domain death agonist</fullName>
    </recommendedName>
</protein>
<evidence type="ECO:0000313" key="1">
    <source>
        <dbReference type="EMBL" id="KAJ1144512.1"/>
    </source>
</evidence>
<dbReference type="AlphaFoldDB" id="A0AAV7QYL7"/>
<dbReference type="EMBL" id="JANPWB010000010">
    <property type="protein sequence ID" value="KAJ1144512.1"/>
    <property type="molecule type" value="Genomic_DNA"/>
</dbReference>
<accession>A0AAV7QYL7</accession>
<evidence type="ECO:0000313" key="2">
    <source>
        <dbReference type="Proteomes" id="UP001066276"/>
    </source>
</evidence>
<sequence>MGGSEPVLRKSLGYEGNIQPQTEPVKFETSEMAHLHREGSKFNTVENQQSGLLTVEERNYLEQSLNRIVNLGVKPLTKHFQEAVAFIARFTRCHLTKPERSQSWRVKQEKCAHVWICMD</sequence>
<keyword evidence="2" id="KW-1185">Reference proteome</keyword>